<evidence type="ECO:0000256" key="9">
    <source>
        <dbReference type="ARBA" id="ARBA00023136"/>
    </source>
</evidence>
<reference evidence="19" key="1">
    <citation type="submission" date="2025-08" db="UniProtKB">
        <authorList>
            <consortium name="RefSeq"/>
        </authorList>
    </citation>
    <scope>IDENTIFICATION</scope>
</reference>
<comment type="catalytic activity">
    <reaction evidence="13">
        <text>1D-myo-inositol 1,2,4,5,6-pentakisphosphate + H2O = 1D-myo-inositol 1,2,5,6-tetrakisphosphate + phosphate</text>
        <dbReference type="Rhea" id="RHEA:77115"/>
        <dbReference type="ChEBI" id="CHEBI:15377"/>
        <dbReference type="ChEBI" id="CHEBI:43474"/>
        <dbReference type="ChEBI" id="CHEBI:57798"/>
        <dbReference type="ChEBI" id="CHEBI:195535"/>
        <dbReference type="EC" id="3.1.3.62"/>
    </reaction>
    <physiologicalReaction direction="left-to-right" evidence="13">
        <dbReference type="Rhea" id="RHEA:77116"/>
    </physiologicalReaction>
</comment>
<dbReference type="InterPro" id="IPR029033">
    <property type="entry name" value="His_PPase_superfam"/>
</dbReference>
<evidence type="ECO:0000256" key="4">
    <source>
        <dbReference type="ARBA" id="ARBA00013040"/>
    </source>
</evidence>
<evidence type="ECO:0000256" key="2">
    <source>
        <dbReference type="ARBA" id="ARBA00008422"/>
    </source>
</evidence>
<comment type="similarity">
    <text evidence="2">Belongs to the histidine acid phosphatase family. MINPP1 subfamily.</text>
</comment>
<keyword evidence="18" id="KW-1185">Reference proteome</keyword>
<evidence type="ECO:0000256" key="3">
    <source>
        <dbReference type="ARBA" id="ARBA00012976"/>
    </source>
</evidence>
<keyword evidence="8" id="KW-0378">Hydrolase</keyword>
<feature type="disulfide bond" evidence="16">
    <location>
        <begin position="257"/>
        <end position="272"/>
    </location>
</feature>
<dbReference type="PANTHER" id="PTHR20963">
    <property type="entry name" value="MULTIPLE INOSITOL POLYPHOSPHATE PHOSPHATASE-RELATED"/>
    <property type="match status" value="1"/>
</dbReference>
<comment type="subcellular location">
    <subcellularLocation>
        <location evidence="1">Cell membrane</location>
    </subcellularLocation>
</comment>
<keyword evidence="7 17" id="KW-0732">Signal</keyword>
<dbReference type="CDD" id="cd07061">
    <property type="entry name" value="HP_HAP_like"/>
    <property type="match status" value="1"/>
</dbReference>
<evidence type="ECO:0000256" key="15">
    <source>
        <dbReference type="ARBA" id="ARBA00043832"/>
    </source>
</evidence>
<dbReference type="GeneID" id="105365831"/>
<comment type="catalytic activity">
    <reaction evidence="15">
        <text>(2R)-2,3-bisphosphoglycerate + H2O = (2R)-2-phosphoglycerate + phosphate</text>
        <dbReference type="Rhea" id="RHEA:27381"/>
        <dbReference type="ChEBI" id="CHEBI:15377"/>
        <dbReference type="ChEBI" id="CHEBI:43474"/>
        <dbReference type="ChEBI" id="CHEBI:58248"/>
        <dbReference type="ChEBI" id="CHEBI:58289"/>
        <dbReference type="EC" id="3.1.3.80"/>
    </reaction>
    <physiologicalReaction direction="left-to-right" evidence="15">
        <dbReference type="Rhea" id="RHEA:27382"/>
    </physiologicalReaction>
</comment>
<name>A0AAJ6YQM1_9HYME</name>
<feature type="disulfide bond" evidence="16">
    <location>
        <begin position="411"/>
        <end position="416"/>
    </location>
</feature>
<dbReference type="PANTHER" id="PTHR20963:SF8">
    <property type="entry name" value="MULTIPLE INOSITOL POLYPHOSPHATE PHOSPHATASE 1"/>
    <property type="match status" value="1"/>
</dbReference>
<evidence type="ECO:0000256" key="8">
    <source>
        <dbReference type="ARBA" id="ARBA00022801"/>
    </source>
</evidence>
<gene>
    <name evidence="19" type="primary">LOC105365831</name>
</gene>
<comment type="catalytic activity">
    <reaction evidence="12">
        <text>1D-myo-inositol 1,2,5,6-tetrakisphosphate + H2O = 1D-myo-inositol 1,2,6-trisphosphate + phosphate</text>
        <dbReference type="Rhea" id="RHEA:77119"/>
        <dbReference type="ChEBI" id="CHEBI:15377"/>
        <dbReference type="ChEBI" id="CHEBI:43474"/>
        <dbReference type="ChEBI" id="CHEBI:195535"/>
        <dbReference type="ChEBI" id="CHEBI:195537"/>
        <dbReference type="EC" id="3.1.3.62"/>
    </reaction>
    <physiologicalReaction direction="left-to-right" evidence="12">
        <dbReference type="Rhea" id="RHEA:77120"/>
    </physiologicalReaction>
</comment>
<evidence type="ECO:0000256" key="14">
    <source>
        <dbReference type="ARBA" id="ARBA00043691"/>
    </source>
</evidence>
<protein>
    <recommendedName>
        <fullName evidence="5">Multiple inositol polyphosphate phosphatase 1</fullName>
        <ecNumber evidence="4">3.1.3.62</ecNumber>
        <ecNumber evidence="3">3.1.3.80</ecNumber>
    </recommendedName>
    <alternativeName>
        <fullName evidence="11">2,3-bisphosphoglycerate 3-phosphatase</fullName>
    </alternativeName>
</protein>
<dbReference type="Pfam" id="PF00328">
    <property type="entry name" value="His_Phos_2"/>
    <property type="match status" value="1"/>
</dbReference>
<feature type="signal peptide" evidence="17">
    <location>
        <begin position="1"/>
        <end position="17"/>
    </location>
</feature>
<comment type="catalytic activity">
    <reaction evidence="14">
        <text>1D-myo-inositol hexakisphosphate + H2O = 1D-myo-inositol 1,2,4,5,6-pentakisphosphate + phosphate</text>
        <dbReference type="Rhea" id="RHEA:16989"/>
        <dbReference type="ChEBI" id="CHEBI:15377"/>
        <dbReference type="ChEBI" id="CHEBI:43474"/>
        <dbReference type="ChEBI" id="CHEBI:57798"/>
        <dbReference type="ChEBI" id="CHEBI:58130"/>
        <dbReference type="EC" id="3.1.3.62"/>
    </reaction>
    <physiologicalReaction direction="left-to-right" evidence="14">
        <dbReference type="Rhea" id="RHEA:16990"/>
    </physiologicalReaction>
</comment>
<dbReference type="InterPro" id="IPR016274">
    <property type="entry name" value="Histidine_acid_Pase_euk"/>
</dbReference>
<keyword evidence="16" id="KW-1015">Disulfide bond</keyword>
<dbReference type="Gene3D" id="3.40.50.1240">
    <property type="entry name" value="Phosphoglycerate mutase-like"/>
    <property type="match status" value="1"/>
</dbReference>
<keyword evidence="6" id="KW-1003">Cell membrane</keyword>
<evidence type="ECO:0000256" key="13">
    <source>
        <dbReference type="ARBA" id="ARBA00043671"/>
    </source>
</evidence>
<sequence length="433" mass="49787">MKMIMCLILLIFTIVGAQNPAESSSNNFFPYYNTKTAYENVHGKITKPNSDCKPVQIWMLIRHGTRYPKEKHLAKFIKLKNVQAEILQNHKNKAGQLNLKTLQALSKWKLDPNVNERTAAILTPGAEKDIRSLAKRLQSAYPDLLNVNTKKIKSTDYIFRATNTPRTRDTLNFFLTTLFGNSNIITPAQPLAEDTLLTPFKYCSEWKFSPEATHSKDEKKKFQNGPEIKNLKNTMTKRLGFNHTIEFDIIETIHKMCGFEISWYSKKQSIWCALFTVDELKLLEFYQDLTSYYRVGPGRPMSAKFGCRMVKDMLQHFKKIETGKSTNEPKGIFYFGHSSSIQIFLSAFQIGKEPKLTSTSYNSIENRAYRTSLLVPFTTNIIATLYECSGKILTFKVMFHVAENMTPIPDCPDGFCDWKQLQKKLKPLLDQCN</sequence>
<dbReference type="KEGG" id="csol:105365831"/>
<evidence type="ECO:0000256" key="5">
    <source>
        <dbReference type="ARBA" id="ARBA00018097"/>
    </source>
</evidence>
<dbReference type="EC" id="3.1.3.62" evidence="4"/>
<keyword evidence="10" id="KW-0325">Glycoprotein</keyword>
<dbReference type="SUPFAM" id="SSF53254">
    <property type="entry name" value="Phosphoglycerate mutase-like"/>
    <property type="match status" value="1"/>
</dbReference>
<dbReference type="GO" id="GO:0052745">
    <property type="term" value="F:inositol phosphate phosphatase activity"/>
    <property type="evidence" value="ECO:0007669"/>
    <property type="project" value="TreeGrafter"/>
</dbReference>
<evidence type="ECO:0000256" key="12">
    <source>
        <dbReference type="ARBA" id="ARBA00043668"/>
    </source>
</evidence>
<dbReference type="PIRSF" id="PIRSF000894">
    <property type="entry name" value="Acid_phosphatase"/>
    <property type="match status" value="1"/>
</dbReference>
<dbReference type="InterPro" id="IPR000560">
    <property type="entry name" value="His_Pase_clade-2"/>
</dbReference>
<evidence type="ECO:0000256" key="6">
    <source>
        <dbReference type="ARBA" id="ARBA00022475"/>
    </source>
</evidence>
<feature type="disulfide bond" evidence="16">
    <location>
        <begin position="52"/>
        <end position="388"/>
    </location>
</feature>
<dbReference type="Proteomes" id="UP000695007">
    <property type="component" value="Unplaced"/>
</dbReference>
<dbReference type="GO" id="GO:0003993">
    <property type="term" value="F:acid phosphatase activity"/>
    <property type="evidence" value="ECO:0007669"/>
    <property type="project" value="TreeGrafter"/>
</dbReference>
<dbReference type="RefSeq" id="XP_011502390.1">
    <property type="nucleotide sequence ID" value="XM_011504088.1"/>
</dbReference>
<evidence type="ECO:0000256" key="10">
    <source>
        <dbReference type="ARBA" id="ARBA00023180"/>
    </source>
</evidence>
<dbReference type="EC" id="3.1.3.80" evidence="3"/>
<evidence type="ECO:0000313" key="18">
    <source>
        <dbReference type="Proteomes" id="UP000695007"/>
    </source>
</evidence>
<keyword evidence="9" id="KW-0472">Membrane</keyword>
<evidence type="ECO:0000256" key="16">
    <source>
        <dbReference type="PIRSR" id="PIRSR000894-2"/>
    </source>
</evidence>
<evidence type="ECO:0000256" key="7">
    <source>
        <dbReference type="ARBA" id="ARBA00022729"/>
    </source>
</evidence>
<feature type="chain" id="PRO_5042575871" description="Multiple inositol polyphosphate phosphatase 1" evidence="17">
    <location>
        <begin position="18"/>
        <end position="433"/>
    </location>
</feature>
<organism evidence="18 19">
    <name type="scientific">Ceratosolen solmsi marchali</name>
    <dbReference type="NCBI Taxonomy" id="326594"/>
    <lineage>
        <taxon>Eukaryota</taxon>
        <taxon>Metazoa</taxon>
        <taxon>Ecdysozoa</taxon>
        <taxon>Arthropoda</taxon>
        <taxon>Hexapoda</taxon>
        <taxon>Insecta</taxon>
        <taxon>Pterygota</taxon>
        <taxon>Neoptera</taxon>
        <taxon>Endopterygota</taxon>
        <taxon>Hymenoptera</taxon>
        <taxon>Apocrita</taxon>
        <taxon>Proctotrupomorpha</taxon>
        <taxon>Chalcidoidea</taxon>
        <taxon>Agaonidae</taxon>
        <taxon>Agaoninae</taxon>
        <taxon>Ceratosolen</taxon>
    </lineage>
</organism>
<dbReference type="GO" id="GO:0034417">
    <property type="term" value="F:bisphosphoglycerate 3-phosphatase activity"/>
    <property type="evidence" value="ECO:0007669"/>
    <property type="project" value="UniProtKB-EC"/>
</dbReference>
<evidence type="ECO:0000256" key="17">
    <source>
        <dbReference type="SAM" id="SignalP"/>
    </source>
</evidence>
<dbReference type="GO" id="GO:0005886">
    <property type="term" value="C:plasma membrane"/>
    <property type="evidence" value="ECO:0007669"/>
    <property type="project" value="UniProtKB-SubCell"/>
</dbReference>
<proteinExistence type="inferred from homology"/>
<accession>A0AAJ6YQM1</accession>
<evidence type="ECO:0000256" key="11">
    <source>
        <dbReference type="ARBA" id="ARBA00031642"/>
    </source>
</evidence>
<evidence type="ECO:0000256" key="1">
    <source>
        <dbReference type="ARBA" id="ARBA00004236"/>
    </source>
</evidence>
<evidence type="ECO:0000313" key="19">
    <source>
        <dbReference type="RefSeq" id="XP_011502390.1"/>
    </source>
</evidence>
<dbReference type="AlphaFoldDB" id="A0AAJ6YQM1"/>